<organism evidence="4 5">
    <name type="scientific">Actinacidiphila oryziradicis</name>
    <dbReference type="NCBI Taxonomy" id="2571141"/>
    <lineage>
        <taxon>Bacteria</taxon>
        <taxon>Bacillati</taxon>
        <taxon>Actinomycetota</taxon>
        <taxon>Actinomycetes</taxon>
        <taxon>Kitasatosporales</taxon>
        <taxon>Streptomycetaceae</taxon>
        <taxon>Actinacidiphila</taxon>
    </lineage>
</organism>
<dbReference type="PANTHER" id="PTHR30469:SF15">
    <property type="entry name" value="HLYD FAMILY OF SECRETION PROTEINS"/>
    <property type="match status" value="1"/>
</dbReference>
<dbReference type="GO" id="GO:0015562">
    <property type="term" value="F:efflux transmembrane transporter activity"/>
    <property type="evidence" value="ECO:0007669"/>
    <property type="project" value="TreeGrafter"/>
</dbReference>
<dbReference type="InterPro" id="IPR036366">
    <property type="entry name" value="PGBDSf"/>
</dbReference>
<feature type="compositionally biased region" description="Polar residues" evidence="1">
    <location>
        <begin position="242"/>
        <end position="258"/>
    </location>
</feature>
<evidence type="ECO:0000259" key="3">
    <source>
        <dbReference type="Pfam" id="PF01471"/>
    </source>
</evidence>
<sequence length="353" mass="35764">MKHRKSALAALAAVVIAGAGGATVTALASSGRTVARQDTGLPAATATIESGDLSTSTQEQGTLDFSGQRKLNAGAAGTVTWLPGAGSTVTRDGRLYAVDGTPTRLMYGGTPMYRTLKSGDKGDDVKALEQNLCVLGYAGGLTVDDTYTDATANAVKRWQGDHDLPKTGTVGPDEIAFAPGPLRIASATAAVGDSVAPGVPVLTTTGSHRVVQFPIDVADAASARMGTKVTVELPDGTKAPGTVSSVGSTVQETGGQDKTPQVTVTVTFDHPSKVGGFDKSPVTVDLPGETHKDVLTVPVNALLAMPSGGYGIQVVQGGKARDIPARLGIFAQGRVEVSGPGLREGMKVGVSSS</sequence>
<dbReference type="OrthoDB" id="3268648at2"/>
<evidence type="ECO:0000313" key="5">
    <source>
        <dbReference type="Proteomes" id="UP000305778"/>
    </source>
</evidence>
<dbReference type="InterPro" id="IPR002477">
    <property type="entry name" value="Peptidoglycan-bd-like"/>
</dbReference>
<keyword evidence="5" id="KW-1185">Reference proteome</keyword>
<proteinExistence type="predicted"/>
<accession>A0A4U0S539</accession>
<evidence type="ECO:0000313" key="4">
    <source>
        <dbReference type="EMBL" id="TKA02171.1"/>
    </source>
</evidence>
<feature type="signal peptide" evidence="2">
    <location>
        <begin position="1"/>
        <end position="28"/>
    </location>
</feature>
<dbReference type="RefSeq" id="WP_136728840.1">
    <property type="nucleotide sequence ID" value="NZ_SUMC01000063.1"/>
</dbReference>
<evidence type="ECO:0000256" key="2">
    <source>
        <dbReference type="SAM" id="SignalP"/>
    </source>
</evidence>
<dbReference type="EMBL" id="SUMC01000063">
    <property type="protein sequence ID" value="TKA02171.1"/>
    <property type="molecule type" value="Genomic_DNA"/>
</dbReference>
<dbReference type="SUPFAM" id="SSF47090">
    <property type="entry name" value="PGBD-like"/>
    <property type="match status" value="1"/>
</dbReference>
<dbReference type="Gene3D" id="1.10.101.10">
    <property type="entry name" value="PGBD-like superfamily/PGBD"/>
    <property type="match status" value="1"/>
</dbReference>
<dbReference type="InterPro" id="IPR036365">
    <property type="entry name" value="PGBD-like_sf"/>
</dbReference>
<dbReference type="AlphaFoldDB" id="A0A4U0S539"/>
<feature type="domain" description="Peptidoglycan binding-like" evidence="3">
    <location>
        <begin position="122"/>
        <end position="173"/>
    </location>
</feature>
<dbReference type="Pfam" id="PF01471">
    <property type="entry name" value="PG_binding_1"/>
    <property type="match status" value="1"/>
</dbReference>
<dbReference type="GO" id="GO:1990281">
    <property type="term" value="C:efflux pump complex"/>
    <property type="evidence" value="ECO:0007669"/>
    <property type="project" value="TreeGrafter"/>
</dbReference>
<protein>
    <submittedName>
        <fullName evidence="4">Efflux RND transporter periplasmic adaptor subunit</fullName>
    </submittedName>
</protein>
<evidence type="ECO:0000256" key="1">
    <source>
        <dbReference type="SAM" id="MobiDB-lite"/>
    </source>
</evidence>
<keyword evidence="2" id="KW-0732">Signal</keyword>
<dbReference type="Proteomes" id="UP000305778">
    <property type="component" value="Unassembled WGS sequence"/>
</dbReference>
<comment type="caution">
    <text evidence="4">The sequence shown here is derived from an EMBL/GenBank/DDBJ whole genome shotgun (WGS) entry which is preliminary data.</text>
</comment>
<gene>
    <name evidence="4" type="ORF">FCI23_38650</name>
</gene>
<feature type="chain" id="PRO_5020923353" evidence="2">
    <location>
        <begin position="29"/>
        <end position="353"/>
    </location>
</feature>
<reference evidence="4 5" key="1">
    <citation type="submission" date="2019-04" db="EMBL/GenBank/DDBJ databases">
        <title>Streptomyces oryziradicis sp. nov., a novel actinomycete isolated from rhizosphere soil of rice (Oryza sativa L.).</title>
        <authorList>
            <person name="Li C."/>
        </authorList>
    </citation>
    <scope>NUCLEOTIDE SEQUENCE [LARGE SCALE GENOMIC DNA]</scope>
    <source>
        <strain evidence="4 5">NEAU-C40</strain>
    </source>
</reference>
<dbReference type="PANTHER" id="PTHR30469">
    <property type="entry name" value="MULTIDRUG RESISTANCE PROTEIN MDTA"/>
    <property type="match status" value="1"/>
</dbReference>
<name>A0A4U0S539_9ACTN</name>
<feature type="region of interest" description="Disordered" evidence="1">
    <location>
        <begin position="235"/>
        <end position="258"/>
    </location>
</feature>
<dbReference type="Gene3D" id="2.40.420.20">
    <property type="match status" value="1"/>
</dbReference>